<proteinExistence type="predicted"/>
<organism evidence="2 3">
    <name type="scientific">Perkinsus olseni</name>
    <name type="common">Perkinsus atlanticus</name>
    <dbReference type="NCBI Taxonomy" id="32597"/>
    <lineage>
        <taxon>Eukaryota</taxon>
        <taxon>Sar</taxon>
        <taxon>Alveolata</taxon>
        <taxon>Perkinsozoa</taxon>
        <taxon>Perkinsea</taxon>
        <taxon>Perkinsida</taxon>
        <taxon>Perkinsidae</taxon>
        <taxon>Perkinsus</taxon>
    </lineage>
</organism>
<reference evidence="2 3" key="1">
    <citation type="submission" date="2020-04" db="EMBL/GenBank/DDBJ databases">
        <title>Perkinsus olseni comparative genomics.</title>
        <authorList>
            <person name="Bogema D.R."/>
        </authorList>
    </citation>
    <scope>NUCLEOTIDE SEQUENCE [LARGE SCALE GENOMIC DNA]</scope>
    <source>
        <strain evidence="2">00978-12</strain>
    </source>
</reference>
<feature type="compositionally biased region" description="Polar residues" evidence="1">
    <location>
        <begin position="29"/>
        <end position="39"/>
    </location>
</feature>
<evidence type="ECO:0000313" key="3">
    <source>
        <dbReference type="Proteomes" id="UP000541610"/>
    </source>
</evidence>
<gene>
    <name evidence="2" type="ORF">FOZ60_014498</name>
</gene>
<feature type="region of interest" description="Disordered" evidence="1">
    <location>
        <begin position="1"/>
        <end position="143"/>
    </location>
</feature>
<name>A0A7J6N793_PEROL</name>
<evidence type="ECO:0000313" key="2">
    <source>
        <dbReference type="EMBL" id="KAF4679793.1"/>
    </source>
</evidence>
<dbReference type="AlphaFoldDB" id="A0A7J6N793"/>
<protein>
    <submittedName>
        <fullName evidence="2">Uncharacterized protein</fullName>
    </submittedName>
</protein>
<sequence length="282" mass="31135">MEGRDRLERDEHQLIPASSAPLDRHNATPLGTNGQSSPSKLHRFTEDSSHALSFSPATSLLRSEPRRNISPPRPARSPPNLGMPPAGNGRKRAVRGRASSPRRPEVEVVGDQPQRGQCNKNESVPLPLRSRSMSAPRIGPQRRSFATPARLRPSGSLIFPFSSTPRRVVGQRAQVHADSAPPRSYFGNLPGLSSLPISRTLSFGEPYWTPKMIELTSSPPAAKSVVRKTDRVVGLLWSAFAGRMCPEDRPFVSKDLLRYRMEASRIEAYEVIETYLTSLSAQ</sequence>
<accession>A0A7J6N793</accession>
<comment type="caution">
    <text evidence="2">The sequence shown here is derived from an EMBL/GenBank/DDBJ whole genome shotgun (WGS) entry which is preliminary data.</text>
</comment>
<feature type="compositionally biased region" description="Basic and acidic residues" evidence="1">
    <location>
        <begin position="1"/>
        <end position="13"/>
    </location>
</feature>
<feature type="compositionally biased region" description="Polar residues" evidence="1">
    <location>
        <begin position="50"/>
        <end position="61"/>
    </location>
</feature>
<dbReference type="Proteomes" id="UP000541610">
    <property type="component" value="Unassembled WGS sequence"/>
</dbReference>
<evidence type="ECO:0000256" key="1">
    <source>
        <dbReference type="SAM" id="MobiDB-lite"/>
    </source>
</evidence>
<dbReference type="EMBL" id="JABANP010000689">
    <property type="protein sequence ID" value="KAF4679793.1"/>
    <property type="molecule type" value="Genomic_DNA"/>
</dbReference>